<dbReference type="AlphaFoldDB" id="A0AA95SQJ2"/>
<keyword evidence="4" id="KW-0238">DNA-binding</keyword>
<dbReference type="SMART" id="SM00448">
    <property type="entry name" value="REC"/>
    <property type="match status" value="1"/>
</dbReference>
<reference evidence="4" key="1">
    <citation type="submission" date="2023-01" db="EMBL/GenBank/DDBJ databases">
        <title>Whole genome sequence of Paucibacter sp. S2-9 isolated from pond sediment.</title>
        <authorList>
            <person name="Jung J.Y."/>
        </authorList>
    </citation>
    <scope>NUCLEOTIDE SEQUENCE</scope>
    <source>
        <strain evidence="4">S2-9</strain>
    </source>
</reference>
<dbReference type="KEGG" id="pais:PFX98_00165"/>
<dbReference type="InterPro" id="IPR011006">
    <property type="entry name" value="CheY-like_superfamily"/>
</dbReference>
<dbReference type="SUPFAM" id="SSF52172">
    <property type="entry name" value="CheY-like"/>
    <property type="match status" value="1"/>
</dbReference>
<dbReference type="PANTHER" id="PTHR37299">
    <property type="entry name" value="TRANSCRIPTIONAL REGULATOR-RELATED"/>
    <property type="match status" value="1"/>
</dbReference>
<evidence type="ECO:0000313" key="4">
    <source>
        <dbReference type="EMBL" id="WIT12051.1"/>
    </source>
</evidence>
<evidence type="ECO:0000256" key="1">
    <source>
        <dbReference type="PROSITE-ProRule" id="PRU00169"/>
    </source>
</evidence>
<evidence type="ECO:0000313" key="5">
    <source>
        <dbReference type="Proteomes" id="UP001177769"/>
    </source>
</evidence>
<dbReference type="Pfam" id="PF04397">
    <property type="entry name" value="LytTR"/>
    <property type="match status" value="1"/>
</dbReference>
<dbReference type="Gene3D" id="3.40.50.2300">
    <property type="match status" value="1"/>
</dbReference>
<gene>
    <name evidence="4" type="ORF">PFX98_00165</name>
</gene>
<dbReference type="GO" id="GO:0003677">
    <property type="term" value="F:DNA binding"/>
    <property type="evidence" value="ECO:0007669"/>
    <property type="project" value="UniProtKB-KW"/>
</dbReference>
<name>A0AA95SQJ2_9BURK</name>
<dbReference type="PANTHER" id="PTHR37299:SF1">
    <property type="entry name" value="STAGE 0 SPORULATION PROTEIN A HOMOLOG"/>
    <property type="match status" value="1"/>
</dbReference>
<dbReference type="RefSeq" id="WP_285233141.1">
    <property type="nucleotide sequence ID" value="NZ_CP116346.1"/>
</dbReference>
<dbReference type="EMBL" id="CP116346">
    <property type="protein sequence ID" value="WIT12051.1"/>
    <property type="molecule type" value="Genomic_DNA"/>
</dbReference>
<organism evidence="4 5">
    <name type="scientific">Paucibacter sediminis</name>
    <dbReference type="NCBI Taxonomy" id="3019553"/>
    <lineage>
        <taxon>Bacteria</taxon>
        <taxon>Pseudomonadati</taxon>
        <taxon>Pseudomonadota</taxon>
        <taxon>Betaproteobacteria</taxon>
        <taxon>Burkholderiales</taxon>
        <taxon>Sphaerotilaceae</taxon>
        <taxon>Roseateles</taxon>
    </lineage>
</organism>
<dbReference type="InterPro" id="IPR046947">
    <property type="entry name" value="LytR-like"/>
</dbReference>
<dbReference type="Proteomes" id="UP001177769">
    <property type="component" value="Chromosome"/>
</dbReference>
<dbReference type="InterPro" id="IPR001789">
    <property type="entry name" value="Sig_transdc_resp-reg_receiver"/>
</dbReference>
<evidence type="ECO:0000259" key="2">
    <source>
        <dbReference type="PROSITE" id="PS50110"/>
    </source>
</evidence>
<dbReference type="PROSITE" id="PS50110">
    <property type="entry name" value="RESPONSE_REGULATORY"/>
    <property type="match status" value="1"/>
</dbReference>
<feature type="domain" description="Response regulatory" evidence="2">
    <location>
        <begin position="3"/>
        <end position="115"/>
    </location>
</feature>
<dbReference type="GO" id="GO:0000156">
    <property type="term" value="F:phosphorelay response regulator activity"/>
    <property type="evidence" value="ECO:0007669"/>
    <property type="project" value="InterPro"/>
</dbReference>
<keyword evidence="1" id="KW-0597">Phosphoprotein</keyword>
<dbReference type="SMART" id="SM00850">
    <property type="entry name" value="LytTR"/>
    <property type="match status" value="1"/>
</dbReference>
<protein>
    <submittedName>
        <fullName evidence="4">LytTR family DNA-binding domain-containing protein</fullName>
    </submittedName>
</protein>
<feature type="domain" description="HTH LytTR-type" evidence="3">
    <location>
        <begin position="144"/>
        <end position="246"/>
    </location>
</feature>
<sequence>MTRALIAEDEALLCAELREELARVWPELEICALAHDGHAAYRAIEQQAPEVLFLDVELPGLSGLELARLAGRRAHIVFITAFGHYALQAFEEGVVDYLLKPLDVARLARAVQRLRDRLGQTPADLAGLLQRARTPAVAEPLRWISVLQGRDIRLITVDDICYFRADSKYVAVVTVDGEALISTPLKELLAKLDPAVFWQVHRGTVVNLNAVHSLSRGSDGHLTLNLKQRPEALPVGSSYAQRFRHL</sequence>
<dbReference type="Pfam" id="PF00072">
    <property type="entry name" value="Response_reg"/>
    <property type="match status" value="1"/>
</dbReference>
<proteinExistence type="predicted"/>
<keyword evidence="5" id="KW-1185">Reference proteome</keyword>
<evidence type="ECO:0000259" key="3">
    <source>
        <dbReference type="PROSITE" id="PS50930"/>
    </source>
</evidence>
<dbReference type="Gene3D" id="2.40.50.1020">
    <property type="entry name" value="LytTr DNA-binding domain"/>
    <property type="match status" value="1"/>
</dbReference>
<feature type="modified residue" description="4-aspartylphosphate" evidence="1">
    <location>
        <position position="55"/>
    </location>
</feature>
<dbReference type="PROSITE" id="PS50930">
    <property type="entry name" value="HTH_LYTTR"/>
    <property type="match status" value="1"/>
</dbReference>
<dbReference type="InterPro" id="IPR007492">
    <property type="entry name" value="LytTR_DNA-bd_dom"/>
</dbReference>
<accession>A0AA95SQJ2</accession>